<feature type="region of interest" description="Disordered" evidence="1">
    <location>
        <begin position="1"/>
        <end position="31"/>
    </location>
</feature>
<comment type="caution">
    <text evidence="2">The sequence shown here is derived from an EMBL/GenBank/DDBJ whole genome shotgun (WGS) entry which is preliminary data.</text>
</comment>
<dbReference type="EMBL" id="VFLP01000038">
    <property type="protein sequence ID" value="TRX92229.1"/>
    <property type="molecule type" value="Genomic_DNA"/>
</dbReference>
<protein>
    <submittedName>
        <fullName evidence="2">Uncharacterized protein</fullName>
    </submittedName>
</protein>
<feature type="compositionally biased region" description="Basic and acidic residues" evidence="1">
    <location>
        <begin position="131"/>
        <end position="145"/>
    </location>
</feature>
<feature type="region of interest" description="Disordered" evidence="1">
    <location>
        <begin position="199"/>
        <end position="218"/>
    </location>
</feature>
<gene>
    <name evidence="2" type="ORF">FHL15_006844</name>
</gene>
<accession>A0A553HW96</accession>
<evidence type="ECO:0000256" key="1">
    <source>
        <dbReference type="SAM" id="MobiDB-lite"/>
    </source>
</evidence>
<dbReference type="STRING" id="2512241.A0A553HW96"/>
<sequence length="311" mass="34419">MDSKQMPEEELPPPYSVHVGDHVSSSQSTQEVSLTSHLQQHLTSLPNRIRMNREAHSVQQSLDDASLVDLLLPEIEDFLAYLGGLHNAPKLAHLTLVPETAVAQDAVLSGMEDMHRRGEICRVARVKLHPNNDEKKSTTTRDSKEGASTSQDWSVGREFSDWGRFGDSTSSTDSSQGQSMLWWRDEDMAQRLARHLQPLEEPAPLKTSVQETVEERLPAQKPKKGWFWGRKGSTSSSTSTYATKTVQADVESFPGRGASTQTTAQKGREQDNTGAKMSVTAEEVAFRIENNLGIVESARGWAVMVAVHVKT</sequence>
<dbReference type="Proteomes" id="UP000319160">
    <property type="component" value="Unassembled WGS sequence"/>
</dbReference>
<feature type="region of interest" description="Disordered" evidence="1">
    <location>
        <begin position="131"/>
        <end position="153"/>
    </location>
</feature>
<evidence type="ECO:0000313" key="2">
    <source>
        <dbReference type="EMBL" id="TRX92229.1"/>
    </source>
</evidence>
<reference evidence="3" key="1">
    <citation type="submission" date="2019-06" db="EMBL/GenBank/DDBJ databases">
        <title>Draft genome sequence of the griseofulvin-producing fungus Xylaria cubensis strain G536.</title>
        <authorList>
            <person name="Mead M.E."/>
            <person name="Raja H.A."/>
            <person name="Steenwyk J.L."/>
            <person name="Knowles S.L."/>
            <person name="Oberlies N.H."/>
            <person name="Rokas A."/>
        </authorList>
    </citation>
    <scope>NUCLEOTIDE SEQUENCE [LARGE SCALE GENOMIC DNA]</scope>
    <source>
        <strain evidence="3">G536</strain>
    </source>
</reference>
<organism evidence="2 3">
    <name type="scientific">Xylaria flabelliformis</name>
    <dbReference type="NCBI Taxonomy" id="2512241"/>
    <lineage>
        <taxon>Eukaryota</taxon>
        <taxon>Fungi</taxon>
        <taxon>Dikarya</taxon>
        <taxon>Ascomycota</taxon>
        <taxon>Pezizomycotina</taxon>
        <taxon>Sordariomycetes</taxon>
        <taxon>Xylariomycetidae</taxon>
        <taxon>Xylariales</taxon>
        <taxon>Xylariaceae</taxon>
        <taxon>Xylaria</taxon>
    </lineage>
</organism>
<evidence type="ECO:0000313" key="3">
    <source>
        <dbReference type="Proteomes" id="UP000319160"/>
    </source>
</evidence>
<proteinExistence type="predicted"/>
<keyword evidence="3" id="KW-1185">Reference proteome</keyword>
<dbReference type="OrthoDB" id="3526284at2759"/>
<feature type="region of interest" description="Disordered" evidence="1">
    <location>
        <begin position="253"/>
        <end position="275"/>
    </location>
</feature>
<dbReference type="AlphaFoldDB" id="A0A553HW96"/>
<name>A0A553HW96_9PEZI</name>